<evidence type="ECO:0000313" key="1">
    <source>
        <dbReference type="EMBL" id="MCI0127831.1"/>
    </source>
</evidence>
<sequence length="105" mass="11970">MRTEIAGIDWDEGNLAKCQKHGLSIEEIEGLFGSDTLTVFPDPFPDEQRLRAIGRAPSGRHVFVVYTIRDIGGALHIRPISARYMHEKEIRHYERQQAATSRLPK</sequence>
<dbReference type="Gene3D" id="3.10.450.530">
    <property type="entry name" value="Ribonuclease toxin, BrnT, of type II toxin-antitoxin system"/>
    <property type="match status" value="1"/>
</dbReference>
<evidence type="ECO:0000313" key="2">
    <source>
        <dbReference type="Proteomes" id="UP001156140"/>
    </source>
</evidence>
<organism evidence="1 2">
    <name type="scientific">Paradevosia shaoguanensis</name>
    <dbReference type="NCBI Taxonomy" id="1335043"/>
    <lineage>
        <taxon>Bacteria</taxon>
        <taxon>Pseudomonadati</taxon>
        <taxon>Pseudomonadota</taxon>
        <taxon>Alphaproteobacteria</taxon>
        <taxon>Hyphomicrobiales</taxon>
        <taxon>Devosiaceae</taxon>
        <taxon>Paradevosia</taxon>
    </lineage>
</organism>
<name>A0AA41QMZ2_9HYPH</name>
<accession>A0AA41QMZ2</accession>
<dbReference type="InterPro" id="IPR038573">
    <property type="entry name" value="BrnT_sf"/>
</dbReference>
<dbReference type="Proteomes" id="UP001156140">
    <property type="component" value="Unassembled WGS sequence"/>
</dbReference>
<comment type="caution">
    <text evidence="1">The sequence shown here is derived from an EMBL/GenBank/DDBJ whole genome shotgun (WGS) entry which is preliminary data.</text>
</comment>
<dbReference type="RefSeq" id="WP_281736177.1">
    <property type="nucleotide sequence ID" value="NZ_JAKETQ010000001.1"/>
</dbReference>
<gene>
    <name evidence="1" type="ORF">ML536_13450</name>
</gene>
<proteinExistence type="predicted"/>
<dbReference type="EMBL" id="JALAZD010000001">
    <property type="protein sequence ID" value="MCI0127831.1"/>
    <property type="molecule type" value="Genomic_DNA"/>
</dbReference>
<protein>
    <submittedName>
        <fullName evidence="1">BrnT family toxin</fullName>
    </submittedName>
</protein>
<dbReference type="Pfam" id="PF04365">
    <property type="entry name" value="BrnT_toxin"/>
    <property type="match status" value="1"/>
</dbReference>
<reference evidence="1" key="1">
    <citation type="submission" date="2022-03" db="EMBL/GenBank/DDBJ databases">
        <title>The complete genome sequence of a Methyloterrigena soli.</title>
        <authorList>
            <person name="Zi Z."/>
        </authorList>
    </citation>
    <scope>NUCLEOTIDE SEQUENCE</scope>
    <source>
        <strain evidence="1">M48</strain>
    </source>
</reference>
<dbReference type="InterPro" id="IPR007460">
    <property type="entry name" value="BrnT_toxin"/>
</dbReference>
<keyword evidence="2" id="KW-1185">Reference proteome</keyword>
<dbReference type="AlphaFoldDB" id="A0AA41QMZ2"/>